<evidence type="ECO:0000313" key="1">
    <source>
        <dbReference type="EMBL" id="EXI69358.1"/>
    </source>
</evidence>
<evidence type="ECO:0000313" key="2">
    <source>
        <dbReference type="Proteomes" id="UP000020218"/>
    </source>
</evidence>
<dbReference type="Proteomes" id="UP000020218">
    <property type="component" value="Unassembled WGS sequence"/>
</dbReference>
<dbReference type="EMBL" id="JFAX01000002">
    <property type="protein sequence ID" value="EXI69358.1"/>
    <property type="molecule type" value="Genomic_DNA"/>
</dbReference>
<protein>
    <submittedName>
        <fullName evidence="1">Uncharacterized protein</fullName>
    </submittedName>
</protein>
<dbReference type="PATRIC" id="fig|1454001.3.peg.540"/>
<keyword evidence="2" id="KW-1185">Reference proteome</keyword>
<organism evidence="1 2">
    <name type="scientific">Candidatus Accumulibacter adjunctus</name>
    <dbReference type="NCBI Taxonomy" id="1454001"/>
    <lineage>
        <taxon>Bacteria</taxon>
        <taxon>Pseudomonadati</taxon>
        <taxon>Pseudomonadota</taxon>
        <taxon>Betaproteobacteria</taxon>
        <taxon>Candidatus Accumulibacter</taxon>
    </lineage>
</organism>
<proteinExistence type="predicted"/>
<dbReference type="STRING" id="1454001.AW08_00568"/>
<name>A0A011MHH5_9PROT</name>
<accession>A0A011MHH5</accession>
<comment type="caution">
    <text evidence="1">The sequence shown here is derived from an EMBL/GenBank/DDBJ whole genome shotgun (WGS) entry which is preliminary data.</text>
</comment>
<reference evidence="1" key="1">
    <citation type="submission" date="2014-02" db="EMBL/GenBank/DDBJ databases">
        <title>Expanding our view of genomic diversity in Candidatus Accumulibacter clades.</title>
        <authorList>
            <person name="Skennerton C.T."/>
            <person name="Barr J.J."/>
            <person name="Slater F.R."/>
            <person name="Bond P.L."/>
            <person name="Tyson G.W."/>
        </authorList>
    </citation>
    <scope>NUCLEOTIDE SEQUENCE [LARGE SCALE GENOMIC DNA]</scope>
</reference>
<gene>
    <name evidence="1" type="ORF">AW08_00568</name>
</gene>
<sequence>MLYESPFTDLTAHGPDGLFDSPQVDELLAAIERVRRTAMAA</sequence>
<dbReference type="AlphaFoldDB" id="A0A011MHH5"/>